<feature type="region of interest" description="Disordered" evidence="1">
    <location>
        <begin position="251"/>
        <end position="324"/>
    </location>
</feature>
<feature type="compositionally biased region" description="Polar residues" evidence="1">
    <location>
        <begin position="172"/>
        <end position="184"/>
    </location>
</feature>
<accession>A0ABQ6JDS1</accession>
<sequence length="324" mass="33303">MTPGEHGLDDVLLRRIEVEHQVLGRRVAVAGGLGRGPLQRLTGRGVAGQRGDDVVRGEPGAEPLQVVHHRRDHVGERADDQAVLDPQAGQPLAGALDVREHGRGVEALVGDGQRGDGVGVELDAVVVGQVPDQRGVQHGGPGEVDVVVLPALPRGRSTHGRSSTGAADAWASATSQVAVPTASQPAAMPWRSDRLEGSGPDGARPAAGVGERPGLADQAGQPRGPPREEHRQPARVGVGEVERAGRQVAEAQQRVGADGLPAPHRVGDEPVARGLGRLLGGVGHRPKGSRRRCDPAGGPDVVDGVHRAGGKRCTPSSSSMLSGG</sequence>
<dbReference type="Proteomes" id="UP001157017">
    <property type="component" value="Unassembled WGS sequence"/>
</dbReference>
<organism evidence="2 3">
    <name type="scientific">Angustibacter aerolatus</name>
    <dbReference type="NCBI Taxonomy" id="1162965"/>
    <lineage>
        <taxon>Bacteria</taxon>
        <taxon>Bacillati</taxon>
        <taxon>Actinomycetota</taxon>
        <taxon>Actinomycetes</taxon>
        <taxon>Kineosporiales</taxon>
        <taxon>Kineosporiaceae</taxon>
    </lineage>
</organism>
<feature type="region of interest" description="Disordered" evidence="1">
    <location>
        <begin position="154"/>
        <end position="239"/>
    </location>
</feature>
<evidence type="ECO:0000256" key="1">
    <source>
        <dbReference type="SAM" id="MobiDB-lite"/>
    </source>
</evidence>
<dbReference type="EMBL" id="BSUZ01000001">
    <property type="protein sequence ID" value="GMA86333.1"/>
    <property type="molecule type" value="Genomic_DNA"/>
</dbReference>
<evidence type="ECO:0000313" key="2">
    <source>
        <dbReference type="EMBL" id="GMA86333.1"/>
    </source>
</evidence>
<gene>
    <name evidence="2" type="ORF">GCM10025868_15830</name>
</gene>
<proteinExistence type="predicted"/>
<protein>
    <submittedName>
        <fullName evidence="2">Uncharacterized protein</fullName>
    </submittedName>
</protein>
<name>A0ABQ6JDS1_9ACTN</name>
<comment type="caution">
    <text evidence="2">The sequence shown here is derived from an EMBL/GenBank/DDBJ whole genome shotgun (WGS) entry which is preliminary data.</text>
</comment>
<keyword evidence="3" id="KW-1185">Reference proteome</keyword>
<evidence type="ECO:0000313" key="3">
    <source>
        <dbReference type="Proteomes" id="UP001157017"/>
    </source>
</evidence>
<reference evidence="3" key="1">
    <citation type="journal article" date="2019" name="Int. J. Syst. Evol. Microbiol.">
        <title>The Global Catalogue of Microorganisms (GCM) 10K type strain sequencing project: providing services to taxonomists for standard genome sequencing and annotation.</title>
        <authorList>
            <consortium name="The Broad Institute Genomics Platform"/>
            <consortium name="The Broad Institute Genome Sequencing Center for Infectious Disease"/>
            <person name="Wu L."/>
            <person name="Ma J."/>
        </authorList>
    </citation>
    <scope>NUCLEOTIDE SEQUENCE [LARGE SCALE GENOMIC DNA]</scope>
    <source>
        <strain evidence="3">NBRC 108730</strain>
    </source>
</reference>
<feature type="compositionally biased region" description="Polar residues" evidence="1">
    <location>
        <begin position="314"/>
        <end position="324"/>
    </location>
</feature>